<dbReference type="InterPro" id="IPR028994">
    <property type="entry name" value="Integrin_alpha_N"/>
</dbReference>
<organism evidence="4 5">
    <name type="scientific">Profundicola chukchiensis</name>
    <dbReference type="NCBI Taxonomy" id="2961959"/>
    <lineage>
        <taxon>Bacteria</taxon>
        <taxon>Pseudomonadati</taxon>
        <taxon>Bacteroidota</taxon>
        <taxon>Flavobacteriia</taxon>
        <taxon>Flavobacteriales</taxon>
        <taxon>Weeksellaceae</taxon>
        <taxon>Profundicola</taxon>
    </lineage>
</organism>
<keyword evidence="1" id="KW-0732">Signal</keyword>
<dbReference type="InterPro" id="IPR013517">
    <property type="entry name" value="FG-GAP"/>
</dbReference>
<dbReference type="RefSeq" id="WP_304420185.1">
    <property type="nucleotide sequence ID" value="NZ_JANCMU010000001.1"/>
</dbReference>
<dbReference type="EMBL" id="JANCMU010000001">
    <property type="protein sequence ID" value="MDG4945612.1"/>
    <property type="molecule type" value="Genomic_DNA"/>
</dbReference>
<evidence type="ECO:0000259" key="2">
    <source>
        <dbReference type="Pfam" id="PF07593"/>
    </source>
</evidence>
<evidence type="ECO:0000259" key="3">
    <source>
        <dbReference type="Pfam" id="PF18962"/>
    </source>
</evidence>
<protein>
    <submittedName>
        <fullName evidence="4">FG-GAP-like repeat-containing protein</fullName>
    </submittedName>
</protein>
<evidence type="ECO:0000256" key="1">
    <source>
        <dbReference type="ARBA" id="ARBA00022729"/>
    </source>
</evidence>
<dbReference type="SUPFAM" id="SSF69318">
    <property type="entry name" value="Integrin alpha N-terminal domain"/>
    <property type="match status" value="2"/>
</dbReference>
<feature type="domain" description="ASPIC/UnbV" evidence="2">
    <location>
        <begin position="507"/>
        <end position="572"/>
    </location>
</feature>
<accession>A0A9X4RWB1</accession>
<feature type="domain" description="Secretion system C-terminal sorting" evidence="3">
    <location>
        <begin position="594"/>
        <end position="662"/>
    </location>
</feature>
<dbReference type="Pfam" id="PF18962">
    <property type="entry name" value="Por_Secre_tail"/>
    <property type="match status" value="1"/>
</dbReference>
<dbReference type="PANTHER" id="PTHR16026">
    <property type="entry name" value="CARTILAGE ACIDIC PROTEIN 1"/>
    <property type="match status" value="1"/>
</dbReference>
<dbReference type="InterPro" id="IPR011519">
    <property type="entry name" value="UnbV_ASPIC"/>
</dbReference>
<evidence type="ECO:0000313" key="5">
    <source>
        <dbReference type="Proteomes" id="UP001152599"/>
    </source>
</evidence>
<dbReference type="PANTHER" id="PTHR16026:SF0">
    <property type="entry name" value="CARTILAGE ACIDIC PROTEIN 1"/>
    <property type="match status" value="1"/>
</dbReference>
<dbReference type="NCBIfam" id="TIGR04183">
    <property type="entry name" value="Por_Secre_tail"/>
    <property type="match status" value="1"/>
</dbReference>
<keyword evidence="5" id="KW-1185">Reference proteome</keyword>
<reference evidence="4" key="1">
    <citation type="submission" date="2022-07" db="EMBL/GenBank/DDBJ databases">
        <title>Description and genome-wide analysis of Profundicola chukchiensis gen. nov., sp. nov., marine bacteria isolated from bottom sediments of the Chukchi Sea.</title>
        <authorList>
            <person name="Romanenko L."/>
            <person name="Otstavnykh N."/>
            <person name="Kurilenko V."/>
            <person name="Eremeev V."/>
            <person name="Velansky P."/>
            <person name="Mikhailov V."/>
            <person name="Isaeva M."/>
        </authorList>
    </citation>
    <scope>NUCLEOTIDE SEQUENCE</scope>
    <source>
        <strain evidence="4">KMM 9713</strain>
    </source>
</reference>
<dbReference type="Proteomes" id="UP001152599">
    <property type="component" value="Unassembled WGS sequence"/>
</dbReference>
<evidence type="ECO:0000313" key="4">
    <source>
        <dbReference type="EMBL" id="MDG4945612.1"/>
    </source>
</evidence>
<dbReference type="InterPro" id="IPR026444">
    <property type="entry name" value="Secre_tail"/>
</dbReference>
<proteinExistence type="predicted"/>
<dbReference type="Pfam" id="PF07593">
    <property type="entry name" value="UnbV_ASPIC"/>
    <property type="match status" value="1"/>
</dbReference>
<comment type="caution">
    <text evidence="4">The sequence shown here is derived from an EMBL/GenBank/DDBJ whole genome shotgun (WGS) entry which is preliminary data.</text>
</comment>
<sequence length="664" mass="72930">MKHFIYFFLLIPISLGAQQNCESAIQVGMGTHHVSEMTGELPGLSCIFGDSNANYAAWYKINFPETQAIHITTSLDQNAGGDTRIRVYRGSCDNLICQTGDDDSGSVYLSYVDFEAEANLDYFIVFDDRWNANAFDFKIENSTTIINSPITFVYEDRGPGNPKGCVVDMNGDYLDDIVTVVNSSTIKIDYQNPDGSFTTESFSLGNFYTSDWSITSGDLNGDLKNDLLIGGSTGASILLSEPEGNSFTVHSSNSYIFSQRTNMVDIDNDGNLDAFICHDVAPNVYVMNDGNGGLTWLQGGLGDFPSGGNYGSIWVNYDNDGDMDLFIAKCRGGSDAKYNELHRNNGDGTFTDVSEEANMWDPIQTWSSAWADYDHDGDFDAYIGANSFSDGGHKMMINNGDGTFTNQVEGTNFENFSYGGLENIAYDFDNDGHTDIMGDANNGFIFFNNGDMTFSRMDLNFPGGAVGDLDNNGFLDIYRNGKILYNQGNDNNWVKIVTIGNESNTNGIGARIELVSELGTQIQEVKSGQGFSHGHTLNTHFGLGQDTMIEQVVVKWPSGIVDTYYDVPLNQTFFSIEGETLSINNVENLAELALYPVPAKDVLNIKTPEALSKTAYVYNQAGQLIQMPIQDNSISTKNLPSGVYFLKLVDSKGSVYAQKFIVQH</sequence>
<name>A0A9X4RWB1_9FLAO</name>
<dbReference type="Pfam" id="PF13517">
    <property type="entry name" value="FG-GAP_3"/>
    <property type="match status" value="2"/>
</dbReference>
<dbReference type="InterPro" id="IPR027039">
    <property type="entry name" value="Crtac1"/>
</dbReference>
<dbReference type="AlphaFoldDB" id="A0A9X4RWB1"/>
<gene>
    <name evidence="4" type="ORF">NMK71_04230</name>
</gene>